<evidence type="ECO:0000256" key="1">
    <source>
        <dbReference type="ARBA" id="ARBA00002510"/>
    </source>
</evidence>
<evidence type="ECO:0000313" key="15">
    <source>
        <dbReference type="Proteomes" id="UP000295626"/>
    </source>
</evidence>
<comment type="caution">
    <text evidence="14">The sequence shown here is derived from an EMBL/GenBank/DDBJ whole genome shotgun (WGS) entry which is preliminary data.</text>
</comment>
<dbReference type="EMBL" id="SMKE01000366">
    <property type="protein sequence ID" value="TDB94267.1"/>
    <property type="molecule type" value="Genomic_DNA"/>
</dbReference>
<comment type="similarity">
    <text evidence="13">Belongs to the NiCoT transporter (TC 2.A.52) family.</text>
</comment>
<proteinExistence type="inferred from homology"/>
<feature type="transmembrane region" description="Helical" evidence="13">
    <location>
        <begin position="60"/>
        <end position="84"/>
    </location>
</feature>
<keyword evidence="11 13" id="KW-0472">Membrane</keyword>
<evidence type="ECO:0000256" key="2">
    <source>
        <dbReference type="ARBA" id="ARBA00004651"/>
    </source>
</evidence>
<dbReference type="InterPro" id="IPR011541">
    <property type="entry name" value="Ni/Co_transpt_high_affinity"/>
</dbReference>
<evidence type="ECO:0000313" key="14">
    <source>
        <dbReference type="EMBL" id="TDB94267.1"/>
    </source>
</evidence>
<sequence>MNGPNGLDAKLVSFFDSGAAFWLALVVALGVGAAHAVAPGHGKSITAAYLVGTRGRYRDAARLGVIVAVMHTFSVLVLALLWVSLTGVASLGTESLTGWLQALAGVVVIGVGISLAYRHLTGRGHTHSHGPGLSHSHG</sequence>
<evidence type="ECO:0000256" key="5">
    <source>
        <dbReference type="ARBA" id="ARBA00022475"/>
    </source>
</evidence>
<evidence type="ECO:0000256" key="8">
    <source>
        <dbReference type="ARBA" id="ARBA00022989"/>
    </source>
</evidence>
<evidence type="ECO:0000256" key="6">
    <source>
        <dbReference type="ARBA" id="ARBA00022596"/>
    </source>
</evidence>
<comment type="subcellular location">
    <subcellularLocation>
        <location evidence="2 13">Cell membrane</location>
        <topology evidence="2 13">Multi-pass membrane protein</topology>
    </subcellularLocation>
</comment>
<keyword evidence="9" id="KW-0406">Ion transport</keyword>
<dbReference type="InterPro" id="IPR051224">
    <property type="entry name" value="NiCoT_RcnA"/>
</dbReference>
<dbReference type="Proteomes" id="UP000295626">
    <property type="component" value="Unassembled WGS sequence"/>
</dbReference>
<gene>
    <name evidence="14" type="ORF">E1091_11150</name>
</gene>
<comment type="caution">
    <text evidence="13">Lacks conserved residue(s) required for the propagation of feature annotation.</text>
</comment>
<keyword evidence="8 13" id="KW-1133">Transmembrane helix</keyword>
<keyword evidence="6" id="KW-0533">Nickel</keyword>
<keyword evidence="3" id="KW-0171">Cobalt transport</keyword>
<feature type="transmembrane region" description="Helical" evidence="13">
    <location>
        <begin position="96"/>
        <end position="117"/>
    </location>
</feature>
<dbReference type="PANTHER" id="PTHR40659:SF1">
    <property type="entry name" value="NICKEL_COBALT EFFLUX SYSTEM RCNA"/>
    <property type="match status" value="1"/>
</dbReference>
<keyword evidence="4 13" id="KW-0813">Transport</keyword>
<evidence type="ECO:0000256" key="9">
    <source>
        <dbReference type="ARBA" id="ARBA00023065"/>
    </source>
</evidence>
<evidence type="ECO:0000256" key="3">
    <source>
        <dbReference type="ARBA" id="ARBA00022426"/>
    </source>
</evidence>
<evidence type="ECO:0000256" key="12">
    <source>
        <dbReference type="ARBA" id="ARBA00023285"/>
    </source>
</evidence>
<evidence type="ECO:0000256" key="13">
    <source>
        <dbReference type="RuleBase" id="RU362101"/>
    </source>
</evidence>
<keyword evidence="5" id="KW-1003">Cell membrane</keyword>
<feature type="non-terminal residue" evidence="14">
    <location>
        <position position="138"/>
    </location>
</feature>
<dbReference type="Pfam" id="PF03824">
    <property type="entry name" value="NicO"/>
    <property type="match status" value="1"/>
</dbReference>
<reference evidence="14 15" key="1">
    <citation type="submission" date="2019-02" db="EMBL/GenBank/DDBJ databases">
        <title>Draft genome sequences of novel Actinobacteria.</title>
        <authorList>
            <person name="Sahin N."/>
            <person name="Ay H."/>
            <person name="Saygin H."/>
        </authorList>
    </citation>
    <scope>NUCLEOTIDE SEQUENCE [LARGE SCALE GENOMIC DNA]</scope>
    <source>
        <strain evidence="14 15">JCM 30529</strain>
    </source>
</reference>
<keyword evidence="12" id="KW-0170">Cobalt</keyword>
<protein>
    <recommendedName>
        <fullName evidence="13">Nickel/cobalt efflux system</fullName>
    </recommendedName>
</protein>
<evidence type="ECO:0000256" key="7">
    <source>
        <dbReference type="ARBA" id="ARBA00022692"/>
    </source>
</evidence>
<organism evidence="14 15">
    <name type="scientific">Micromonospora fluostatini</name>
    <dbReference type="NCBI Taxonomy" id="1629071"/>
    <lineage>
        <taxon>Bacteria</taxon>
        <taxon>Bacillati</taxon>
        <taxon>Actinomycetota</taxon>
        <taxon>Actinomycetes</taxon>
        <taxon>Micromonosporales</taxon>
        <taxon>Micromonosporaceae</taxon>
        <taxon>Micromonospora</taxon>
    </lineage>
</organism>
<feature type="transmembrane region" description="Helical" evidence="13">
    <location>
        <begin position="20"/>
        <end position="39"/>
    </location>
</feature>
<evidence type="ECO:0000256" key="11">
    <source>
        <dbReference type="ARBA" id="ARBA00023136"/>
    </source>
</evidence>
<comment type="function">
    <text evidence="1">Efflux system for nickel and cobalt.</text>
</comment>
<name>A0ABY2DGC9_9ACTN</name>
<dbReference type="PANTHER" id="PTHR40659">
    <property type="entry name" value="NICKEL/COBALT EFFLUX SYSTEM RCNA"/>
    <property type="match status" value="1"/>
</dbReference>
<accession>A0ABY2DGC9</accession>
<evidence type="ECO:0000256" key="10">
    <source>
        <dbReference type="ARBA" id="ARBA00023112"/>
    </source>
</evidence>
<keyword evidence="15" id="KW-1185">Reference proteome</keyword>
<keyword evidence="7 13" id="KW-0812">Transmembrane</keyword>
<evidence type="ECO:0000256" key="4">
    <source>
        <dbReference type="ARBA" id="ARBA00022448"/>
    </source>
</evidence>
<keyword evidence="10" id="KW-0921">Nickel transport</keyword>